<dbReference type="OrthoDB" id="9805760at2"/>
<dbReference type="AlphaFoldDB" id="A0A2U2B5F2"/>
<evidence type="ECO:0008006" key="3">
    <source>
        <dbReference type="Google" id="ProtNLM"/>
    </source>
</evidence>
<evidence type="ECO:0000313" key="2">
    <source>
        <dbReference type="Proteomes" id="UP000244956"/>
    </source>
</evidence>
<evidence type="ECO:0000313" key="1">
    <source>
        <dbReference type="EMBL" id="PWD98272.1"/>
    </source>
</evidence>
<dbReference type="InterPro" id="IPR013783">
    <property type="entry name" value="Ig-like_fold"/>
</dbReference>
<accession>A0A2U2B5F2</accession>
<sequence>MRTQLIISGLMLVLVGCGKSEDPNLAPNQPTIISPADGATCESLKPSLSWEATDPEKDELIYTLWMGTSEDNLSAASDNLQNPRYTPAEDLNTDTKYYWQIEAHDGTSSTRSEVVSFGTTGEGESGVLPSRPVIIAPKNDTAAGDVTFSWNASVGGEGVITYDLYVQHGTSTSFTPLGASLSETSHTDNFSSGSLSWYVEAIDSRGQTSRSEIVIISLD</sequence>
<dbReference type="Gene3D" id="2.60.40.10">
    <property type="entry name" value="Immunoglobulins"/>
    <property type="match status" value="2"/>
</dbReference>
<dbReference type="RefSeq" id="WP_109265623.1">
    <property type="nucleotide sequence ID" value="NZ_QEWP01000017.1"/>
</dbReference>
<protein>
    <recommendedName>
        <fullName evidence="3">Fibronectin type-III domain-containing protein</fullName>
    </recommendedName>
</protein>
<reference evidence="1 2" key="1">
    <citation type="submission" date="2018-05" db="EMBL/GenBank/DDBJ databases">
        <title>Marinilabilia rubrum sp. nov., isolated from saltern sediment.</title>
        <authorList>
            <person name="Zhang R."/>
        </authorList>
    </citation>
    <scope>NUCLEOTIDE SEQUENCE [LARGE SCALE GENOMIC DNA]</scope>
    <source>
        <strain evidence="1 2">WTE16</strain>
    </source>
</reference>
<dbReference type="EMBL" id="QEWP01000017">
    <property type="protein sequence ID" value="PWD98272.1"/>
    <property type="molecule type" value="Genomic_DNA"/>
</dbReference>
<dbReference type="PROSITE" id="PS51257">
    <property type="entry name" value="PROKAR_LIPOPROTEIN"/>
    <property type="match status" value="1"/>
</dbReference>
<gene>
    <name evidence="1" type="ORF">DDZ16_16705</name>
</gene>
<comment type="caution">
    <text evidence="1">The sequence shown here is derived from an EMBL/GenBank/DDBJ whole genome shotgun (WGS) entry which is preliminary data.</text>
</comment>
<name>A0A2U2B5F2_9BACT</name>
<keyword evidence="2" id="KW-1185">Reference proteome</keyword>
<organism evidence="1 2">
    <name type="scientific">Marinilabilia rubra</name>
    <dbReference type="NCBI Taxonomy" id="2162893"/>
    <lineage>
        <taxon>Bacteria</taxon>
        <taxon>Pseudomonadati</taxon>
        <taxon>Bacteroidota</taxon>
        <taxon>Bacteroidia</taxon>
        <taxon>Marinilabiliales</taxon>
        <taxon>Marinilabiliaceae</taxon>
        <taxon>Marinilabilia</taxon>
    </lineage>
</organism>
<dbReference type="Proteomes" id="UP000244956">
    <property type="component" value="Unassembled WGS sequence"/>
</dbReference>
<proteinExistence type="predicted"/>